<dbReference type="OrthoDB" id="9809583at2"/>
<reference evidence="2" key="1">
    <citation type="submission" date="2016-10" db="EMBL/GenBank/DDBJ databases">
        <authorList>
            <person name="Varghese N."/>
            <person name="Submissions S."/>
        </authorList>
    </citation>
    <scope>NUCLEOTIDE SEQUENCE [LARGE SCALE GENOMIC DNA]</scope>
    <source>
        <strain evidence="2">CGMCC 1.9227</strain>
    </source>
</reference>
<gene>
    <name evidence="1" type="ORF">SAMN04488131_103236</name>
</gene>
<dbReference type="EMBL" id="FONQ01000003">
    <property type="protein sequence ID" value="SFE73829.1"/>
    <property type="molecule type" value="Genomic_DNA"/>
</dbReference>
<evidence type="ECO:0000313" key="2">
    <source>
        <dbReference type="Proteomes" id="UP000198596"/>
    </source>
</evidence>
<sequence>MKTNIKYILGLFIIALIFSSCNEEEYTLGDLSAPANVVINTEVVGVNAAHPNGDGSGNVKISVTGDNALSYKIDYDANTPMDLVYLPTGKTTKKYTSVGINTYRITVIAFGKGGTSTNLTKDITVRSDFTVVPEIVTALTNNASKTWVVDKSVAGHIGVGPWNIASIRPEWWAGGVNEKVASANCFYTATFTFATVAVSGTFSLKVATPDGAFTKTGSLTTLPGIPGSGDEGCYSYGGGTSVFSFIPASSGAPKVPTNKDNSTSTQTSILLSGANTFIGYGAVQKEYEILVITPTYLFLRVQGTETGNAWYLKLKPAL</sequence>
<name>A0A1I2CZZ4_9FLAO</name>
<accession>A0A1I2CZZ4</accession>
<proteinExistence type="predicted"/>
<dbReference type="AlphaFoldDB" id="A0A1I2CZZ4"/>
<dbReference type="STRING" id="935223.SAMN04488131_103236"/>
<dbReference type="RefSeq" id="WP_091203721.1">
    <property type="nucleotide sequence ID" value="NZ_FONQ01000003.1"/>
</dbReference>
<protein>
    <submittedName>
        <fullName evidence="1">Uncharacterized protein</fullName>
    </submittedName>
</protein>
<evidence type="ECO:0000313" key="1">
    <source>
        <dbReference type="EMBL" id="SFE73829.1"/>
    </source>
</evidence>
<organism evidence="1 2">
    <name type="scientific">Flavobacterium xueshanense</name>
    <dbReference type="NCBI Taxonomy" id="935223"/>
    <lineage>
        <taxon>Bacteria</taxon>
        <taxon>Pseudomonadati</taxon>
        <taxon>Bacteroidota</taxon>
        <taxon>Flavobacteriia</taxon>
        <taxon>Flavobacteriales</taxon>
        <taxon>Flavobacteriaceae</taxon>
        <taxon>Flavobacterium</taxon>
    </lineage>
</organism>
<keyword evidence="2" id="KW-1185">Reference proteome</keyword>
<dbReference type="Proteomes" id="UP000198596">
    <property type="component" value="Unassembled WGS sequence"/>
</dbReference>
<dbReference type="PROSITE" id="PS51257">
    <property type="entry name" value="PROKAR_LIPOPROTEIN"/>
    <property type="match status" value="1"/>
</dbReference>